<accession>A0A840ZMF9</accession>
<keyword evidence="2" id="KW-1185">Reference proteome</keyword>
<comment type="caution">
    <text evidence="1">The sequence shown here is derived from an EMBL/GenBank/DDBJ whole genome shotgun (WGS) entry which is preliminary data.</text>
</comment>
<evidence type="ECO:0000313" key="1">
    <source>
        <dbReference type="EMBL" id="MBB5758374.1"/>
    </source>
</evidence>
<name>A0A840ZMF9_9HYPH</name>
<organism evidence="1 2">
    <name type="scientific">Methylorubrum rhodinum</name>
    <dbReference type="NCBI Taxonomy" id="29428"/>
    <lineage>
        <taxon>Bacteria</taxon>
        <taxon>Pseudomonadati</taxon>
        <taxon>Pseudomonadota</taxon>
        <taxon>Alphaproteobacteria</taxon>
        <taxon>Hyphomicrobiales</taxon>
        <taxon>Methylobacteriaceae</taxon>
        <taxon>Methylorubrum</taxon>
    </lineage>
</organism>
<gene>
    <name evidence="1" type="ORF">HNR00_003094</name>
</gene>
<dbReference type="EMBL" id="JACHOP010000013">
    <property type="protein sequence ID" value="MBB5758374.1"/>
    <property type="molecule type" value="Genomic_DNA"/>
</dbReference>
<evidence type="ECO:0000313" key="2">
    <source>
        <dbReference type="Proteomes" id="UP000583454"/>
    </source>
</evidence>
<reference evidence="1 2" key="1">
    <citation type="submission" date="2020-08" db="EMBL/GenBank/DDBJ databases">
        <title>Genomic Encyclopedia of Type Strains, Phase IV (KMG-IV): sequencing the most valuable type-strain genomes for metagenomic binning, comparative biology and taxonomic classification.</title>
        <authorList>
            <person name="Goeker M."/>
        </authorList>
    </citation>
    <scope>NUCLEOTIDE SEQUENCE [LARGE SCALE GENOMIC DNA]</scope>
    <source>
        <strain evidence="1 2">DSM 2163</strain>
    </source>
</reference>
<proteinExistence type="predicted"/>
<sequence>MDAHYPDDRFIREVLDEDERQIGQRTKQVFSLSLDKAKGIIVVVRNDGWHAAYECRPLTPLTPVRGMWADAVLPLSQDEINRRWFLQAAGRIVEAVVLGQEAERLGVAPEDMWKVIATLDGGVTVRLPDTNAGYGAAGMLSFYNGDDVELSILGRSFGRQPDPAILKIVWNVYQLGLSNGMQRGIEEGRRGLKRDLADLLSEAA</sequence>
<dbReference type="AlphaFoldDB" id="A0A840ZMF9"/>
<dbReference type="Proteomes" id="UP000583454">
    <property type="component" value="Unassembled WGS sequence"/>
</dbReference>
<dbReference type="RefSeq" id="WP_183570750.1">
    <property type="nucleotide sequence ID" value="NZ_JACHOP010000013.1"/>
</dbReference>
<protein>
    <submittedName>
        <fullName evidence="1">Uncharacterized protein</fullName>
    </submittedName>
</protein>